<protein>
    <submittedName>
        <fullName evidence="3">Uncharacterized protein</fullName>
    </submittedName>
</protein>
<comment type="caution">
    <text evidence="3">The sequence shown here is derived from an EMBL/GenBank/DDBJ whole genome shotgun (WGS) entry which is preliminary data.</text>
</comment>
<reference evidence="3" key="1">
    <citation type="journal article" date="2020" name="bioRxiv">
        <title>Comparative genomics of Chlamydomonas.</title>
        <authorList>
            <person name="Craig R.J."/>
            <person name="Hasan A.R."/>
            <person name="Ness R.W."/>
            <person name="Keightley P.D."/>
        </authorList>
    </citation>
    <scope>NUCLEOTIDE SEQUENCE</scope>
    <source>
        <strain evidence="3">CCAP 11/70</strain>
    </source>
</reference>
<dbReference type="InterPro" id="IPR000225">
    <property type="entry name" value="Armadillo"/>
</dbReference>
<evidence type="ECO:0000313" key="4">
    <source>
        <dbReference type="Proteomes" id="UP000612055"/>
    </source>
</evidence>
<accession>A0A835YC08</accession>
<name>A0A835YC08_9CHLO</name>
<sequence length="698" mass="68961">MALLRPDRLLKAPGALAKLLSLWPDSAAGLAALQAGLAAASASEPPQAAAAAAASAGGGGGSPGAWSQLLSRGCDNPGTPTSSGTCSQLLSVGAVVAHPDAAPLVALKAASSSAAAKVALSAPASTSTAVSSSTEPPASLAASFTANFSAAGGLPVLALCLQDGDGAATPTRVAAASVLEAHIRVRPCDSADACGTPGLVSALLDLLGQADLPPASIEPTAGLLLRLCSAAADDAATVREAAAAVSGDRTAAAEALVRLAAECRRETNVLRLAEEGLLSALLSLAAGLMQGLLPHWPDVYAERPAALDAALYAVSLSHQLLTPLSPPRVLSAAAGLYALAPSAEAAGPLLQRLIDSAPQGKAAGAAMPPSDYARALLSCFTAALAAAARTKWYPSLAPVAERLAATLTATLHSPPPPHGGAASRTAALGLALRLLPAGELGAGAPALELAAAVLAATADMAPAQAEAAALAAAAAEDPSAARTATADAAIGLAAQAIWVGCEVAGSALQQPAPLSRASAELLHGLVRAQQGVVKRWLLGVEMDEASSLTRKAARCALAAAMDTQLSLLARAGPGQACALPSNRPARVLASSPACSSGPAHRHCVGCGPEEAEPVVEAVGTEAGKAPPPAKRRRRQAQQARLAEPPPPPPSQPPPATPLAPPQSSPKEPLALPSQPQPAAPLATPQPSPTQPLAEMVQR</sequence>
<evidence type="ECO:0000256" key="2">
    <source>
        <dbReference type="SAM" id="MobiDB-lite"/>
    </source>
</evidence>
<dbReference type="PROSITE" id="PS50176">
    <property type="entry name" value="ARM_REPEAT"/>
    <property type="match status" value="1"/>
</dbReference>
<organism evidence="3 4">
    <name type="scientific">Edaphochlamys debaryana</name>
    <dbReference type="NCBI Taxonomy" id="47281"/>
    <lineage>
        <taxon>Eukaryota</taxon>
        <taxon>Viridiplantae</taxon>
        <taxon>Chlorophyta</taxon>
        <taxon>core chlorophytes</taxon>
        <taxon>Chlorophyceae</taxon>
        <taxon>CS clade</taxon>
        <taxon>Chlamydomonadales</taxon>
        <taxon>Chlamydomonadales incertae sedis</taxon>
        <taxon>Edaphochlamys</taxon>
    </lineage>
</organism>
<feature type="compositionally biased region" description="Pro residues" evidence="2">
    <location>
        <begin position="674"/>
        <end position="689"/>
    </location>
</feature>
<feature type="compositionally biased region" description="Low complexity" evidence="2">
    <location>
        <begin position="664"/>
        <end position="673"/>
    </location>
</feature>
<dbReference type="Proteomes" id="UP000612055">
    <property type="component" value="Unassembled WGS sequence"/>
</dbReference>
<dbReference type="EMBL" id="JAEHOE010000004">
    <property type="protein sequence ID" value="KAG2500162.1"/>
    <property type="molecule type" value="Genomic_DNA"/>
</dbReference>
<evidence type="ECO:0000256" key="1">
    <source>
        <dbReference type="PROSITE-ProRule" id="PRU00259"/>
    </source>
</evidence>
<gene>
    <name evidence="3" type="ORF">HYH03_001744</name>
</gene>
<feature type="compositionally biased region" description="Pro residues" evidence="2">
    <location>
        <begin position="643"/>
        <end position="663"/>
    </location>
</feature>
<dbReference type="AlphaFoldDB" id="A0A835YC08"/>
<feature type="repeat" description="ARM" evidence="1">
    <location>
        <begin position="198"/>
        <end position="242"/>
    </location>
</feature>
<proteinExistence type="predicted"/>
<keyword evidence="4" id="KW-1185">Reference proteome</keyword>
<feature type="region of interest" description="Disordered" evidence="2">
    <location>
        <begin position="619"/>
        <end position="698"/>
    </location>
</feature>
<evidence type="ECO:0000313" key="3">
    <source>
        <dbReference type="EMBL" id="KAG2500162.1"/>
    </source>
</evidence>